<keyword evidence="6" id="KW-1015">Disulfide bond</keyword>
<accession>A0A1Y1WQN8</accession>
<comment type="caution">
    <text evidence="6">Lacks conserved residue(s) required for the propagation of feature annotation.</text>
</comment>
<evidence type="ECO:0000256" key="4">
    <source>
        <dbReference type="ARBA" id="ARBA00022801"/>
    </source>
</evidence>
<feature type="disulfide bond" evidence="6">
    <location>
        <begin position="740"/>
        <end position="755"/>
    </location>
</feature>
<feature type="disulfide bond" evidence="6">
    <location>
        <begin position="658"/>
        <end position="670"/>
    </location>
</feature>
<feature type="disulfide bond" evidence="6">
    <location>
        <begin position="496"/>
        <end position="510"/>
    </location>
</feature>
<feature type="active site" description="Charge relay system" evidence="7">
    <location>
        <position position="382"/>
    </location>
</feature>
<comment type="similarity">
    <text evidence="1 7">Belongs to the peptidase S8 family.</text>
</comment>
<evidence type="ECO:0000256" key="2">
    <source>
        <dbReference type="ARBA" id="ARBA00022669"/>
    </source>
</evidence>
<organism evidence="9 10">
    <name type="scientific">Anaeromyces robustus</name>
    <dbReference type="NCBI Taxonomy" id="1754192"/>
    <lineage>
        <taxon>Eukaryota</taxon>
        <taxon>Fungi</taxon>
        <taxon>Fungi incertae sedis</taxon>
        <taxon>Chytridiomycota</taxon>
        <taxon>Chytridiomycota incertae sedis</taxon>
        <taxon>Neocallimastigomycetes</taxon>
        <taxon>Neocallimastigales</taxon>
        <taxon>Neocallimastigaceae</taxon>
        <taxon>Anaeromyces</taxon>
    </lineage>
</organism>
<dbReference type="PROSITE" id="PS50941">
    <property type="entry name" value="CHIT_BIND_I_2"/>
    <property type="match status" value="5"/>
</dbReference>
<evidence type="ECO:0000256" key="7">
    <source>
        <dbReference type="PROSITE-ProRule" id="PRU01240"/>
    </source>
</evidence>
<feature type="disulfide bond" evidence="6">
    <location>
        <begin position="578"/>
        <end position="590"/>
    </location>
</feature>
<keyword evidence="4 7" id="KW-0378">Hydrolase</keyword>
<keyword evidence="3 7" id="KW-0645">Protease</keyword>
<dbReference type="EMBL" id="MCFG01000347">
    <property type="protein sequence ID" value="ORX75608.1"/>
    <property type="molecule type" value="Genomic_DNA"/>
</dbReference>
<dbReference type="AlphaFoldDB" id="A0A1Y1WQN8"/>
<dbReference type="InterPro" id="IPR001002">
    <property type="entry name" value="Chitin-bd_1"/>
</dbReference>
<dbReference type="InterPro" id="IPR036861">
    <property type="entry name" value="Endochitinase-like_sf"/>
</dbReference>
<reference evidence="9 10" key="1">
    <citation type="submission" date="2016-08" db="EMBL/GenBank/DDBJ databases">
        <title>A Parts List for Fungal Cellulosomes Revealed by Comparative Genomics.</title>
        <authorList>
            <consortium name="DOE Joint Genome Institute"/>
            <person name="Haitjema C.H."/>
            <person name="Gilmore S.P."/>
            <person name="Henske J.K."/>
            <person name="Solomon K.V."/>
            <person name="De Groot R."/>
            <person name="Kuo A."/>
            <person name="Mondo S.J."/>
            <person name="Salamov A.A."/>
            <person name="Labutti K."/>
            <person name="Zhao Z."/>
            <person name="Chiniquy J."/>
            <person name="Barry K."/>
            <person name="Brewer H.M."/>
            <person name="Purvine S.O."/>
            <person name="Wright A.T."/>
            <person name="Boxma B."/>
            <person name="Van Alen T."/>
            <person name="Hackstein J.H."/>
            <person name="Baker S.E."/>
            <person name="Grigoriev I.V."/>
            <person name="O'Malley M.A."/>
        </authorList>
    </citation>
    <scope>NUCLEOTIDE SEQUENCE [LARGE SCALE GENOMIC DNA]</scope>
    <source>
        <strain evidence="9 10">S4</strain>
    </source>
</reference>
<dbReference type="SUPFAM" id="SSF52743">
    <property type="entry name" value="Subtilisin-like"/>
    <property type="match status" value="1"/>
</dbReference>
<evidence type="ECO:0000256" key="6">
    <source>
        <dbReference type="PROSITE-ProRule" id="PRU00261"/>
    </source>
</evidence>
<feature type="disulfide bond" evidence="6">
    <location>
        <begin position="569"/>
        <end position="584"/>
    </location>
</feature>
<sequence length="872" mass="95254">MDEKLKELDSPEINKRFVDNTGIKRKLFFKNRHRRQNNIFKRSNNSTEEFIPIASNIVSPLCPVFNYYTIAAYLSDTVLEKVQKLPNIIRCEKNIETYPTTYYDIKEIQKETNWTGVSVQDFNEDNDIIFNFYQLSLISQGKVTQDEELYDNNYYYPSSAGKGIDIYLIDSGIKLEHDEFDTYGGTREISCDGHFDLYSSQLKINNDKFDCMEHEQLFHGQMVSSVAGGKVYGAAKKANLHMLYSENNSLADFLALDYVLNYGTPHKSIISISRSGRGYFKYSDDKIQELIKSGFIIFTSAGNDDENCCYSKSNDNFLFYAGIDNVITVGATGNEYHDGIYNAYSKAPYSNYGKCVDIYGPGGIISASIFCYDCYSFYLGTSCSTPLVAGVAATIMSDHPEIKFTNESMKEYLINLSLKDIISDLNKSTPNRYLNNGKHKIYNPKSSNEFTTTTTKTTKTSTTKTTKTSTTKTPTSTNTGKCGSANGNLSCAPGYCCSKYGYCGNTEKHCLASQGCQSKYGECTNDTNTTTTTTTKTKTTTTKTTKTTTTKTTKTSTTKTPTNTNTGKCGSANGNLSCAPGYCCSKYGYCGNTEKHCLASQGCQSKFGECTNDKTTTTTTTTTKTKTTTTKTTKTSTTKTPTSTNTGKCGSANGNLSCAPGYCCSKYGYCGNTEKHCLASQGCQSKFGECTNDTNTTTTTTTKTKTTTTTKTTKTTKTTTTKTTKTSTTKTPTNTNTGKCGSANGNLSCAPGYCCSKYGYCGNTEKHCLASQGCQSKFGECTNDKTTSTTTTKTKTTTTTKTTKTTSTKTTKTSTTKTTTTTTKKPTTTNTGKCGKEYGSCASGYCCSKYGYCGKSSEHCDTGCQKEFGKCS</sequence>
<evidence type="ECO:0000313" key="10">
    <source>
        <dbReference type="Proteomes" id="UP000193944"/>
    </source>
</evidence>
<dbReference type="PROSITE" id="PS51892">
    <property type="entry name" value="SUBTILASE"/>
    <property type="match status" value="1"/>
</dbReference>
<dbReference type="PROSITE" id="PS00138">
    <property type="entry name" value="SUBTILASE_SER"/>
    <property type="match status" value="1"/>
</dbReference>
<evidence type="ECO:0000256" key="1">
    <source>
        <dbReference type="ARBA" id="ARBA00011073"/>
    </source>
</evidence>
<dbReference type="CDD" id="cd00035">
    <property type="entry name" value="ChtBD1"/>
    <property type="match status" value="4"/>
</dbReference>
<feature type="disulfide bond" evidence="6">
    <location>
        <begin position="846"/>
        <end position="860"/>
    </location>
</feature>
<feature type="domain" description="Chitin-binding type-1" evidence="8">
    <location>
        <begin position="566"/>
        <end position="612"/>
    </location>
</feature>
<feature type="domain" description="Chitin-binding type-1" evidence="8">
    <location>
        <begin position="479"/>
        <end position="525"/>
    </location>
</feature>
<dbReference type="InterPro" id="IPR023828">
    <property type="entry name" value="Peptidase_S8_Ser-AS"/>
</dbReference>
<dbReference type="PANTHER" id="PTHR43806">
    <property type="entry name" value="PEPTIDASE S8"/>
    <property type="match status" value="1"/>
</dbReference>
<dbReference type="InterPro" id="IPR050131">
    <property type="entry name" value="Peptidase_S8_subtilisin-like"/>
</dbReference>
<evidence type="ECO:0000313" key="9">
    <source>
        <dbReference type="EMBL" id="ORX75608.1"/>
    </source>
</evidence>
<feature type="active site" description="Charge relay system" evidence="7">
    <location>
        <position position="170"/>
    </location>
</feature>
<reference evidence="9 10" key="2">
    <citation type="submission" date="2016-08" db="EMBL/GenBank/DDBJ databases">
        <title>Pervasive Adenine N6-methylation of Active Genes in Fungi.</title>
        <authorList>
            <consortium name="DOE Joint Genome Institute"/>
            <person name="Mondo S.J."/>
            <person name="Dannebaum R.O."/>
            <person name="Kuo R.C."/>
            <person name="Labutti K."/>
            <person name="Haridas S."/>
            <person name="Kuo A."/>
            <person name="Salamov A."/>
            <person name="Ahrendt S.R."/>
            <person name="Lipzen A."/>
            <person name="Sullivan W."/>
            <person name="Andreopoulos W.B."/>
            <person name="Clum A."/>
            <person name="Lindquist E."/>
            <person name="Daum C."/>
            <person name="Ramamoorthy G.K."/>
            <person name="Gryganskyi A."/>
            <person name="Culley D."/>
            <person name="Magnuson J.K."/>
            <person name="James T.Y."/>
            <person name="O'Malley M.A."/>
            <person name="Stajich J.E."/>
            <person name="Spatafora J.W."/>
            <person name="Visel A."/>
            <person name="Grigoriev I.V."/>
        </authorList>
    </citation>
    <scope>NUCLEOTIDE SEQUENCE [LARGE SCALE GENOMIC DNA]</scope>
    <source>
        <strain evidence="9 10">S4</strain>
    </source>
</reference>
<feature type="domain" description="Chitin-binding type-1" evidence="8">
    <location>
        <begin position="831"/>
        <end position="872"/>
    </location>
</feature>
<dbReference type="PANTHER" id="PTHR43806:SF66">
    <property type="entry name" value="SERIN ENDOPEPTIDASE"/>
    <property type="match status" value="1"/>
</dbReference>
<proteinExistence type="inferred from homology"/>
<dbReference type="SMART" id="SM00270">
    <property type="entry name" value="ChtBD1"/>
    <property type="match status" value="5"/>
</dbReference>
<dbReference type="Gene3D" id="3.30.60.10">
    <property type="entry name" value="Endochitinase-like"/>
    <property type="match status" value="5"/>
</dbReference>
<keyword evidence="2 6" id="KW-0147">Chitin-binding</keyword>
<dbReference type="PRINTS" id="PR00723">
    <property type="entry name" value="SUBTILISIN"/>
</dbReference>
<feature type="disulfide bond" evidence="6">
    <location>
        <begin position="749"/>
        <end position="761"/>
    </location>
</feature>
<dbReference type="InterPro" id="IPR015500">
    <property type="entry name" value="Peptidase_S8_subtilisin-rel"/>
</dbReference>
<dbReference type="GO" id="GO:0005615">
    <property type="term" value="C:extracellular space"/>
    <property type="evidence" value="ECO:0007669"/>
    <property type="project" value="TreeGrafter"/>
</dbReference>
<dbReference type="Pfam" id="PF00187">
    <property type="entry name" value="Chitin_bind_1"/>
    <property type="match status" value="5"/>
</dbReference>
<dbReference type="Gene3D" id="3.40.50.200">
    <property type="entry name" value="Peptidase S8/S53 domain"/>
    <property type="match status" value="1"/>
</dbReference>
<dbReference type="GO" id="GO:0006508">
    <property type="term" value="P:proteolysis"/>
    <property type="evidence" value="ECO:0007669"/>
    <property type="project" value="UniProtKB-KW"/>
</dbReference>
<feature type="disulfide bond" evidence="6">
    <location>
        <begin position="754"/>
        <end position="768"/>
    </location>
</feature>
<feature type="disulfide bond" evidence="6">
    <location>
        <begin position="649"/>
        <end position="664"/>
    </location>
</feature>
<dbReference type="InterPro" id="IPR036852">
    <property type="entry name" value="Peptidase_S8/S53_dom_sf"/>
</dbReference>
<dbReference type="GO" id="GO:0008061">
    <property type="term" value="F:chitin binding"/>
    <property type="evidence" value="ECO:0007669"/>
    <property type="project" value="UniProtKB-UniRule"/>
</dbReference>
<dbReference type="PROSITE" id="PS00136">
    <property type="entry name" value="SUBTILASE_ASP"/>
    <property type="match status" value="1"/>
</dbReference>
<feature type="disulfide bond" evidence="6">
    <location>
        <begin position="482"/>
        <end position="497"/>
    </location>
</feature>
<dbReference type="InterPro" id="IPR023827">
    <property type="entry name" value="Peptidase_S8_Asp-AS"/>
</dbReference>
<dbReference type="Proteomes" id="UP000193944">
    <property type="component" value="Unassembled WGS sequence"/>
</dbReference>
<dbReference type="STRING" id="1754192.A0A1Y1WQN8"/>
<comment type="caution">
    <text evidence="9">The sequence shown here is derived from an EMBL/GenBank/DDBJ whole genome shotgun (WGS) entry which is preliminary data.</text>
</comment>
<gene>
    <name evidence="9" type="ORF">BCR32DRAFT_329731</name>
</gene>
<name>A0A1Y1WQN8_9FUNG</name>
<evidence type="ECO:0000256" key="5">
    <source>
        <dbReference type="ARBA" id="ARBA00022825"/>
    </source>
</evidence>
<feature type="domain" description="Chitin-binding type-1" evidence="8">
    <location>
        <begin position="646"/>
        <end position="692"/>
    </location>
</feature>
<feature type="disulfide bond" evidence="6">
    <location>
        <begin position="583"/>
        <end position="597"/>
    </location>
</feature>
<feature type="domain" description="Chitin-binding type-1" evidence="8">
    <location>
        <begin position="737"/>
        <end position="783"/>
    </location>
</feature>
<feature type="active site" description="Charge relay system" evidence="7">
    <location>
        <position position="219"/>
    </location>
</feature>
<dbReference type="SUPFAM" id="SSF57016">
    <property type="entry name" value="Plant lectins/antimicrobial peptides"/>
    <property type="match status" value="5"/>
</dbReference>
<keyword evidence="5 7" id="KW-0720">Serine protease</keyword>
<feature type="disulfide bond" evidence="6">
    <location>
        <begin position="491"/>
        <end position="503"/>
    </location>
</feature>
<keyword evidence="10" id="KW-1185">Reference proteome</keyword>
<evidence type="ECO:0000259" key="8">
    <source>
        <dbReference type="PROSITE" id="PS50941"/>
    </source>
</evidence>
<protein>
    <submittedName>
        <fullName evidence="9">Subtilisin-like protein</fullName>
    </submittedName>
</protein>
<dbReference type="OrthoDB" id="2019572at2759"/>
<feature type="disulfide bond" evidence="6">
    <location>
        <begin position="663"/>
        <end position="677"/>
    </location>
</feature>
<feature type="disulfide bond" evidence="6">
    <location>
        <begin position="841"/>
        <end position="853"/>
    </location>
</feature>
<evidence type="ECO:0000256" key="3">
    <source>
        <dbReference type="ARBA" id="ARBA00022670"/>
    </source>
</evidence>
<dbReference type="GO" id="GO:0004252">
    <property type="term" value="F:serine-type endopeptidase activity"/>
    <property type="evidence" value="ECO:0007669"/>
    <property type="project" value="UniProtKB-UniRule"/>
</dbReference>